<dbReference type="EMBL" id="JAVDWU010000002">
    <property type="protein sequence ID" value="MDR7149014.1"/>
    <property type="molecule type" value="Genomic_DNA"/>
</dbReference>
<dbReference type="RefSeq" id="WP_310312323.1">
    <property type="nucleotide sequence ID" value="NZ_JAVDWU010000002.1"/>
</dbReference>
<comment type="caution">
    <text evidence="5">The sequence shown here is derived from an EMBL/GenBank/DDBJ whole genome shotgun (WGS) entry which is preliminary data.</text>
</comment>
<reference evidence="5 6" key="1">
    <citation type="submission" date="2023-07" db="EMBL/GenBank/DDBJ databases">
        <title>Sorghum-associated microbial communities from plants grown in Nebraska, USA.</title>
        <authorList>
            <person name="Schachtman D."/>
        </authorList>
    </citation>
    <scope>NUCLEOTIDE SEQUENCE [LARGE SCALE GENOMIC DNA]</scope>
    <source>
        <strain evidence="5 6">4249</strain>
    </source>
</reference>
<keyword evidence="2" id="KW-0238">DNA-binding</keyword>
<keyword evidence="6" id="KW-1185">Reference proteome</keyword>
<dbReference type="InterPro" id="IPR036388">
    <property type="entry name" value="WH-like_DNA-bd_sf"/>
</dbReference>
<dbReference type="SUPFAM" id="SSF46785">
    <property type="entry name" value="Winged helix' DNA-binding domain"/>
    <property type="match status" value="1"/>
</dbReference>
<dbReference type="Pfam" id="PF07729">
    <property type="entry name" value="FCD"/>
    <property type="match status" value="1"/>
</dbReference>
<dbReference type="SUPFAM" id="SSF48008">
    <property type="entry name" value="GntR ligand-binding domain-like"/>
    <property type="match status" value="1"/>
</dbReference>
<sequence length="269" mass="29081">MDPVISVAASTAPDIPAERRTPVGDGAESVQVRALLQLRELVLSGELPGGSRIAEMAIVERLGVSRTPVRAALMRLEQEGLLAALPNGGYVVQTFSESDVADAIELRGTLEGLLARLAAERGVPGEDVLEARECLAAIDEVLAAPVLDDEAFSRYVALNSRFHALIRDMAKSPTIARQLEKVFSLPFASPSGFVLTKAHSSQARDMLIVAQDQHHQVLDAIERREGARAEFILREHARLAQRNLREALAAHAIGQAPASLPSFKLIRRP</sequence>
<name>A0ABU1WIB3_9BURK</name>
<dbReference type="Gene3D" id="1.10.10.10">
    <property type="entry name" value="Winged helix-like DNA-binding domain superfamily/Winged helix DNA-binding domain"/>
    <property type="match status" value="1"/>
</dbReference>
<dbReference type="InterPro" id="IPR011711">
    <property type="entry name" value="GntR_C"/>
</dbReference>
<dbReference type="PANTHER" id="PTHR43537:SF49">
    <property type="entry name" value="TRANSCRIPTIONAL REGULATORY PROTEIN"/>
    <property type="match status" value="1"/>
</dbReference>
<keyword evidence="1" id="KW-0805">Transcription regulation</keyword>
<organism evidence="5 6">
    <name type="scientific">Hydrogenophaga palleronii</name>
    <dbReference type="NCBI Taxonomy" id="65655"/>
    <lineage>
        <taxon>Bacteria</taxon>
        <taxon>Pseudomonadati</taxon>
        <taxon>Pseudomonadota</taxon>
        <taxon>Betaproteobacteria</taxon>
        <taxon>Burkholderiales</taxon>
        <taxon>Comamonadaceae</taxon>
        <taxon>Hydrogenophaga</taxon>
    </lineage>
</organism>
<evidence type="ECO:0000256" key="2">
    <source>
        <dbReference type="ARBA" id="ARBA00023125"/>
    </source>
</evidence>
<evidence type="ECO:0000313" key="5">
    <source>
        <dbReference type="EMBL" id="MDR7149014.1"/>
    </source>
</evidence>
<dbReference type="PROSITE" id="PS50949">
    <property type="entry name" value="HTH_GNTR"/>
    <property type="match status" value="1"/>
</dbReference>
<evidence type="ECO:0000256" key="1">
    <source>
        <dbReference type="ARBA" id="ARBA00023015"/>
    </source>
</evidence>
<dbReference type="InterPro" id="IPR036390">
    <property type="entry name" value="WH_DNA-bd_sf"/>
</dbReference>
<accession>A0ABU1WIB3</accession>
<evidence type="ECO:0000256" key="3">
    <source>
        <dbReference type="ARBA" id="ARBA00023163"/>
    </source>
</evidence>
<dbReference type="Pfam" id="PF00392">
    <property type="entry name" value="GntR"/>
    <property type="match status" value="1"/>
</dbReference>
<gene>
    <name evidence="5" type="ORF">J2W49_000963</name>
</gene>
<keyword evidence="3" id="KW-0804">Transcription</keyword>
<dbReference type="SMART" id="SM00345">
    <property type="entry name" value="HTH_GNTR"/>
    <property type="match status" value="1"/>
</dbReference>
<dbReference type="SMART" id="SM00895">
    <property type="entry name" value="FCD"/>
    <property type="match status" value="1"/>
</dbReference>
<dbReference type="Proteomes" id="UP001265700">
    <property type="component" value="Unassembled WGS sequence"/>
</dbReference>
<dbReference type="PANTHER" id="PTHR43537">
    <property type="entry name" value="TRANSCRIPTIONAL REGULATOR, GNTR FAMILY"/>
    <property type="match status" value="1"/>
</dbReference>
<dbReference type="InterPro" id="IPR008920">
    <property type="entry name" value="TF_FadR/GntR_C"/>
</dbReference>
<evidence type="ECO:0000313" key="6">
    <source>
        <dbReference type="Proteomes" id="UP001265700"/>
    </source>
</evidence>
<dbReference type="InterPro" id="IPR000524">
    <property type="entry name" value="Tscrpt_reg_HTH_GntR"/>
</dbReference>
<proteinExistence type="predicted"/>
<dbReference type="PRINTS" id="PR00035">
    <property type="entry name" value="HTHGNTR"/>
</dbReference>
<protein>
    <submittedName>
        <fullName evidence="5">GntR family transcriptional regulator of vanillate catabolism</fullName>
    </submittedName>
</protein>
<dbReference type="CDD" id="cd07377">
    <property type="entry name" value="WHTH_GntR"/>
    <property type="match status" value="1"/>
</dbReference>
<feature type="domain" description="HTH gntR-type" evidence="4">
    <location>
        <begin position="28"/>
        <end position="95"/>
    </location>
</feature>
<evidence type="ECO:0000259" key="4">
    <source>
        <dbReference type="PROSITE" id="PS50949"/>
    </source>
</evidence>
<dbReference type="Gene3D" id="1.20.120.530">
    <property type="entry name" value="GntR ligand-binding domain-like"/>
    <property type="match status" value="1"/>
</dbReference>